<dbReference type="KEGG" id="mtim:DIR46_02150"/>
<name>A0A2S2DE60_9BURK</name>
<dbReference type="EMBL" id="CP029343">
    <property type="protein sequence ID" value="AWL03369.1"/>
    <property type="molecule type" value="Genomic_DNA"/>
</dbReference>
<evidence type="ECO:0000256" key="1">
    <source>
        <dbReference type="SAM" id="MobiDB-lite"/>
    </source>
</evidence>
<dbReference type="Proteomes" id="UP000245820">
    <property type="component" value="Chromosome"/>
</dbReference>
<accession>A0A2S2DE60</accession>
<protein>
    <submittedName>
        <fullName evidence="2">Uncharacterized protein</fullName>
    </submittedName>
</protein>
<feature type="region of interest" description="Disordered" evidence="1">
    <location>
        <begin position="25"/>
        <end position="45"/>
    </location>
</feature>
<evidence type="ECO:0000313" key="2">
    <source>
        <dbReference type="EMBL" id="AWL03369.1"/>
    </source>
</evidence>
<organism evidence="2 3">
    <name type="scientific">Massilia oculi</name>
    <dbReference type="NCBI Taxonomy" id="945844"/>
    <lineage>
        <taxon>Bacteria</taxon>
        <taxon>Pseudomonadati</taxon>
        <taxon>Pseudomonadota</taxon>
        <taxon>Betaproteobacteria</taxon>
        <taxon>Burkholderiales</taxon>
        <taxon>Oxalobacteraceae</taxon>
        <taxon>Telluria group</taxon>
        <taxon>Massilia</taxon>
    </lineage>
</organism>
<dbReference type="AlphaFoldDB" id="A0A2S2DE60"/>
<keyword evidence="3" id="KW-1185">Reference proteome</keyword>
<reference evidence="2 3" key="1">
    <citation type="submission" date="2018-05" db="EMBL/GenBank/DDBJ databases">
        <title>Complete genome sequence of Massilia oculi sp. nov. CCUG 43427T (=DSM 26321T), the type strain of M. oculi, and comparison with genome sequences of other Massilia strains.</title>
        <authorList>
            <person name="Zhu B."/>
        </authorList>
    </citation>
    <scope>NUCLEOTIDE SEQUENCE [LARGE SCALE GENOMIC DNA]</scope>
    <source>
        <strain evidence="2 3">CCUG 43427</strain>
    </source>
</reference>
<sequence>MMPSLQEASLAMKAEIADLRAALASRPAEVDDEGLPPLPKPMIPGSIMARYSSEQFRQGQRDAREYQRKVDEKIIARRDQEIADLRFNIGELMKAAAPSHTTNKENG</sequence>
<gene>
    <name evidence="2" type="ORF">DIR46_02150</name>
</gene>
<evidence type="ECO:0000313" key="3">
    <source>
        <dbReference type="Proteomes" id="UP000245820"/>
    </source>
</evidence>
<proteinExistence type="predicted"/>